<organism evidence="1 2">
    <name type="scientific">Desulforhabdus amnigena</name>
    <dbReference type="NCBI Taxonomy" id="40218"/>
    <lineage>
        <taxon>Bacteria</taxon>
        <taxon>Pseudomonadati</taxon>
        <taxon>Thermodesulfobacteriota</taxon>
        <taxon>Syntrophobacteria</taxon>
        <taxon>Syntrophobacterales</taxon>
        <taxon>Syntrophobacteraceae</taxon>
        <taxon>Desulforhabdus</taxon>
    </lineage>
</organism>
<protein>
    <submittedName>
        <fullName evidence="1">Uncharacterized protein</fullName>
    </submittedName>
</protein>
<accession>A0A9W6D0W4</accession>
<dbReference type="RefSeq" id="WP_281793285.1">
    <property type="nucleotide sequence ID" value="NZ_BSDR01000001.1"/>
</dbReference>
<dbReference type="Proteomes" id="UP001144372">
    <property type="component" value="Unassembled WGS sequence"/>
</dbReference>
<reference evidence="1" key="1">
    <citation type="submission" date="2022-12" db="EMBL/GenBank/DDBJ databases">
        <title>Reference genome sequencing for broad-spectrum identification of bacterial and archaeal isolates by mass spectrometry.</title>
        <authorList>
            <person name="Sekiguchi Y."/>
            <person name="Tourlousse D.M."/>
        </authorList>
    </citation>
    <scope>NUCLEOTIDE SEQUENCE</scope>
    <source>
        <strain evidence="1">ASRB1</strain>
    </source>
</reference>
<gene>
    <name evidence="1" type="ORF">DAMNIGENAA_14450</name>
</gene>
<evidence type="ECO:0000313" key="1">
    <source>
        <dbReference type="EMBL" id="GLI34012.1"/>
    </source>
</evidence>
<proteinExistence type="predicted"/>
<name>A0A9W6D0W4_9BACT</name>
<keyword evidence="2" id="KW-1185">Reference proteome</keyword>
<evidence type="ECO:0000313" key="2">
    <source>
        <dbReference type="Proteomes" id="UP001144372"/>
    </source>
</evidence>
<comment type="caution">
    <text evidence="1">The sequence shown here is derived from an EMBL/GenBank/DDBJ whole genome shotgun (WGS) entry which is preliminary data.</text>
</comment>
<dbReference type="EMBL" id="BSDR01000001">
    <property type="protein sequence ID" value="GLI34012.1"/>
    <property type="molecule type" value="Genomic_DNA"/>
</dbReference>
<sequence>MSDTGANNETVTGIAGTADPELLSFAADVLEKSGGVIEQEGERLLVLLPAHLAQALDVPEEVRLGDEKMPLLYGSPLLDRLIALATRDIPVVYGQIELPYLKKAGFDQLIETDLTWVNAAVRVSSRAEARATYMVLVCHYVALSDERKEGLVQVGIHEGSGAAVEGLEEQWKDFHPVYFPAGRVPPHFPVHLDQALSRAMIHAREATQRELADFFSSMERRLHRDVKNTREYYEALKSEMEASLAHPNLTDMQRRERTEKIRELPLEMERKIRDLEQKYQVQVNVTARAATRLLVDVVQLMVEVKHRKLRRQIRLIWNPVTYRMDPLVCERCGATITTIHLEEKGSEIELLCFPCSRKK</sequence>
<dbReference type="AlphaFoldDB" id="A0A9W6D0W4"/>